<feature type="compositionally biased region" description="Polar residues" evidence="1">
    <location>
        <begin position="14"/>
        <end position="23"/>
    </location>
</feature>
<sequence>MFGSIINRFQTFSPVTSPVTSPKMSRRKYKSPAHRRSLKDEYRDVQSEPEDACCGGSSSAQVSGGGVYRRGLQLLSHDDSSSCNASSSSSSSSAAATTKNNRGGRTNNSNSSSKQLPLSKSKSTARLDISAPVAAAALGDYHRHHGSKSMGRLDGLKQVNIITVSLNV</sequence>
<feature type="compositionally biased region" description="Low complexity" evidence="1">
    <location>
        <begin position="52"/>
        <end position="62"/>
    </location>
</feature>
<feature type="region of interest" description="Disordered" evidence="1">
    <location>
        <begin position="77"/>
        <end position="125"/>
    </location>
</feature>
<feature type="compositionally biased region" description="Low complexity" evidence="1">
    <location>
        <begin position="81"/>
        <end position="122"/>
    </location>
</feature>
<name>A0A5E4M2V4_9HEMI</name>
<dbReference type="EMBL" id="CABPRJ010000031">
    <property type="protein sequence ID" value="VVC26376.1"/>
    <property type="molecule type" value="Genomic_DNA"/>
</dbReference>
<evidence type="ECO:0000313" key="3">
    <source>
        <dbReference type="Proteomes" id="UP000325440"/>
    </source>
</evidence>
<feature type="region of interest" description="Disordered" evidence="1">
    <location>
        <begin position="14"/>
        <end position="65"/>
    </location>
</feature>
<dbReference type="AlphaFoldDB" id="A0A5E4M2V4"/>
<protein>
    <submittedName>
        <fullName evidence="2">Uncharacterized protein</fullName>
    </submittedName>
</protein>
<dbReference type="OrthoDB" id="27389at2759"/>
<evidence type="ECO:0000313" key="2">
    <source>
        <dbReference type="EMBL" id="VVC26376.1"/>
    </source>
</evidence>
<reference evidence="2 3" key="1">
    <citation type="submission" date="2019-08" db="EMBL/GenBank/DDBJ databases">
        <authorList>
            <person name="Alioto T."/>
            <person name="Alioto T."/>
            <person name="Gomez Garrido J."/>
        </authorList>
    </citation>
    <scope>NUCLEOTIDE SEQUENCE [LARGE SCALE GENOMIC DNA]</scope>
</reference>
<keyword evidence="3" id="KW-1185">Reference proteome</keyword>
<proteinExistence type="predicted"/>
<evidence type="ECO:0000256" key="1">
    <source>
        <dbReference type="SAM" id="MobiDB-lite"/>
    </source>
</evidence>
<organism evidence="2 3">
    <name type="scientific">Cinara cedri</name>
    <dbReference type="NCBI Taxonomy" id="506608"/>
    <lineage>
        <taxon>Eukaryota</taxon>
        <taxon>Metazoa</taxon>
        <taxon>Ecdysozoa</taxon>
        <taxon>Arthropoda</taxon>
        <taxon>Hexapoda</taxon>
        <taxon>Insecta</taxon>
        <taxon>Pterygota</taxon>
        <taxon>Neoptera</taxon>
        <taxon>Paraneoptera</taxon>
        <taxon>Hemiptera</taxon>
        <taxon>Sternorrhyncha</taxon>
        <taxon>Aphidomorpha</taxon>
        <taxon>Aphidoidea</taxon>
        <taxon>Aphididae</taxon>
        <taxon>Lachninae</taxon>
        <taxon>Cinara</taxon>
    </lineage>
</organism>
<dbReference type="Proteomes" id="UP000325440">
    <property type="component" value="Unassembled WGS sequence"/>
</dbReference>
<gene>
    <name evidence="2" type="ORF">CINCED_3A023416</name>
</gene>
<accession>A0A5E4M2V4</accession>
<feature type="compositionally biased region" description="Basic residues" evidence="1">
    <location>
        <begin position="24"/>
        <end position="37"/>
    </location>
</feature>